<dbReference type="InterPro" id="IPR050595">
    <property type="entry name" value="Bact_response_regulator"/>
</dbReference>
<name>A0A1W1BNN4_9ZZZZ</name>
<sequence length="98" mass="11327">MASDGKEGLKVYRKNRPDIVISDITMPNMCGLEMCEKIKRINPNQIISLFTARNDSRSKERAREIGIDTFLLKPLDEEQFFNSLHYLAMSVEDSLEIF</sequence>
<accession>A0A1W1BNN4</accession>
<dbReference type="Pfam" id="PF00072">
    <property type="entry name" value="Response_reg"/>
    <property type="match status" value="1"/>
</dbReference>
<organism evidence="4">
    <name type="scientific">hydrothermal vent metagenome</name>
    <dbReference type="NCBI Taxonomy" id="652676"/>
    <lineage>
        <taxon>unclassified sequences</taxon>
        <taxon>metagenomes</taxon>
        <taxon>ecological metagenomes</taxon>
    </lineage>
</organism>
<keyword evidence="1" id="KW-0597">Phosphoprotein</keyword>
<reference evidence="4" key="1">
    <citation type="submission" date="2016-10" db="EMBL/GenBank/DDBJ databases">
        <authorList>
            <person name="de Groot N.N."/>
        </authorList>
    </citation>
    <scope>NUCLEOTIDE SEQUENCE</scope>
</reference>
<dbReference type="GO" id="GO:0000160">
    <property type="term" value="P:phosphorelay signal transduction system"/>
    <property type="evidence" value="ECO:0007669"/>
    <property type="project" value="UniProtKB-KW"/>
</dbReference>
<dbReference type="SUPFAM" id="SSF52172">
    <property type="entry name" value="CheY-like"/>
    <property type="match status" value="1"/>
</dbReference>
<dbReference type="EMBL" id="FPHE01000059">
    <property type="protein sequence ID" value="SFV55159.1"/>
    <property type="molecule type" value="Genomic_DNA"/>
</dbReference>
<dbReference type="Gene3D" id="3.40.50.2300">
    <property type="match status" value="1"/>
</dbReference>
<evidence type="ECO:0000259" key="3">
    <source>
        <dbReference type="PROSITE" id="PS50110"/>
    </source>
</evidence>
<dbReference type="InterPro" id="IPR001789">
    <property type="entry name" value="Sig_transdc_resp-reg_receiver"/>
</dbReference>
<dbReference type="PANTHER" id="PTHR44591:SF14">
    <property type="entry name" value="PROTEIN PILG"/>
    <property type="match status" value="1"/>
</dbReference>
<dbReference type="InterPro" id="IPR011006">
    <property type="entry name" value="CheY-like_superfamily"/>
</dbReference>
<evidence type="ECO:0000256" key="2">
    <source>
        <dbReference type="ARBA" id="ARBA00023012"/>
    </source>
</evidence>
<dbReference type="AlphaFoldDB" id="A0A1W1BNN4"/>
<protein>
    <submittedName>
        <fullName evidence="4">Diguanylate cyclase/phosphodiesterase (GGDEF &amp; EAL domains) with PAS/PAC sensor(S)</fullName>
    </submittedName>
</protein>
<dbReference type="PANTHER" id="PTHR44591">
    <property type="entry name" value="STRESS RESPONSE REGULATOR PROTEIN 1"/>
    <property type="match status" value="1"/>
</dbReference>
<proteinExistence type="predicted"/>
<feature type="domain" description="Response regulatory" evidence="3">
    <location>
        <begin position="1"/>
        <end position="88"/>
    </location>
</feature>
<evidence type="ECO:0000313" key="4">
    <source>
        <dbReference type="EMBL" id="SFV55159.1"/>
    </source>
</evidence>
<gene>
    <name evidence="4" type="ORF">MNB_SV-12-313</name>
</gene>
<dbReference type="PROSITE" id="PS50110">
    <property type="entry name" value="RESPONSE_REGULATORY"/>
    <property type="match status" value="1"/>
</dbReference>
<evidence type="ECO:0000256" key="1">
    <source>
        <dbReference type="ARBA" id="ARBA00022553"/>
    </source>
</evidence>
<keyword evidence="2" id="KW-0902">Two-component regulatory system</keyword>